<evidence type="ECO:0000313" key="1">
    <source>
        <dbReference type="EMBL" id="KAJ6770310.1"/>
    </source>
</evidence>
<sequence length="62" mass="6793">MKHQVAIRQQFQANDSFIGRVGLPSNPAISIRQHKISVRPKGESGIFTNWVSSVGLPNPTHG</sequence>
<dbReference type="EMBL" id="JAPFFK010000003">
    <property type="protein sequence ID" value="KAJ6770310.1"/>
    <property type="molecule type" value="Genomic_DNA"/>
</dbReference>
<organism evidence="1 2">
    <name type="scientific">Salix purpurea</name>
    <name type="common">Purple osier willow</name>
    <dbReference type="NCBI Taxonomy" id="77065"/>
    <lineage>
        <taxon>Eukaryota</taxon>
        <taxon>Viridiplantae</taxon>
        <taxon>Streptophyta</taxon>
        <taxon>Embryophyta</taxon>
        <taxon>Tracheophyta</taxon>
        <taxon>Spermatophyta</taxon>
        <taxon>Magnoliopsida</taxon>
        <taxon>eudicotyledons</taxon>
        <taxon>Gunneridae</taxon>
        <taxon>Pentapetalae</taxon>
        <taxon>rosids</taxon>
        <taxon>fabids</taxon>
        <taxon>Malpighiales</taxon>
        <taxon>Salicaceae</taxon>
        <taxon>Saliceae</taxon>
        <taxon>Salix</taxon>
    </lineage>
</organism>
<comment type="caution">
    <text evidence="1">The sequence shown here is derived from an EMBL/GenBank/DDBJ whole genome shotgun (WGS) entry which is preliminary data.</text>
</comment>
<dbReference type="AlphaFoldDB" id="A0A9Q1AG90"/>
<gene>
    <name evidence="1" type="ORF">OIU79_021041</name>
</gene>
<reference evidence="1" key="2">
    <citation type="journal article" date="2023" name="Int. J. Mol. Sci.">
        <title>De Novo Assembly and Annotation of 11 Diverse Shrub Willow (Salix) Genomes Reveals Novel Gene Organization in Sex-Linked Regions.</title>
        <authorList>
            <person name="Hyden B."/>
            <person name="Feng K."/>
            <person name="Yates T.B."/>
            <person name="Jawdy S."/>
            <person name="Cereghino C."/>
            <person name="Smart L.B."/>
            <person name="Muchero W."/>
        </authorList>
    </citation>
    <scope>NUCLEOTIDE SEQUENCE</scope>
    <source>
        <tissue evidence="1">Shoot tip</tissue>
    </source>
</reference>
<name>A0A9Q1AG90_SALPP</name>
<keyword evidence="2" id="KW-1185">Reference proteome</keyword>
<evidence type="ECO:0000313" key="2">
    <source>
        <dbReference type="Proteomes" id="UP001151532"/>
    </source>
</evidence>
<proteinExistence type="predicted"/>
<dbReference type="Proteomes" id="UP001151532">
    <property type="component" value="Chromosome 11"/>
</dbReference>
<reference evidence="1" key="1">
    <citation type="submission" date="2022-11" db="EMBL/GenBank/DDBJ databases">
        <authorList>
            <person name="Hyden B.L."/>
            <person name="Feng K."/>
            <person name="Yates T."/>
            <person name="Jawdy S."/>
            <person name="Smart L.B."/>
            <person name="Muchero W."/>
        </authorList>
    </citation>
    <scope>NUCLEOTIDE SEQUENCE</scope>
    <source>
        <tissue evidence="1">Shoot tip</tissue>
    </source>
</reference>
<accession>A0A9Q1AG90</accession>
<protein>
    <submittedName>
        <fullName evidence="1">Uncharacterized protein</fullName>
    </submittedName>
</protein>